<dbReference type="InParanoid" id="I0A193"/>
<sequence>MGENMRILQIHAKKFSFRTVSEALQKKDETPIHELSKENVLVAFISVERGDDEKVIENATESIAEHAKKVNANSIIIYPYAHLSSNLEKPDQSIKILDELSERLKDKKLEVARAPFGWYKEFELSSFGHPLAELSREFSSAVSLQIKLSKNSYDKLVNDYLKRFGFEVYSNGFNIKEPWDSLVKEFCMLKAENEFYETLNGVTLKEGSRSFFKAKILPGNNEIFDCTMDIDFSIIRNNIKNLKLENEEGIAFYRSENVDSIPVATIINNRYFPFFNGSLFSLILDRLIELEEKKALSPYLPMLFSPYQSVILKVGNVNEEKIIEVKRLLESIGLKRVYLDLSNEKIGSKLRKWGMKWVPLVFIYGEREEETNTIILRERKTNVQYTISLSELEGAVKKFLETQ</sequence>
<keyword evidence="3" id="KW-0436">Ligase</keyword>
<feature type="domain" description="Threonyl-tRNA synthetase editing" evidence="2">
    <location>
        <begin position="5"/>
        <end position="137"/>
    </location>
</feature>
<dbReference type="Gene3D" id="3.40.50.800">
    <property type="entry name" value="Anticodon-binding domain"/>
    <property type="match status" value="1"/>
</dbReference>
<evidence type="ECO:0000313" key="4">
    <source>
        <dbReference type="Proteomes" id="UP000007391"/>
    </source>
</evidence>
<evidence type="ECO:0000259" key="1">
    <source>
        <dbReference type="Pfam" id="PF03129"/>
    </source>
</evidence>
<reference evidence="4" key="1">
    <citation type="submission" date="2012-03" db="EMBL/GenBank/DDBJ databases">
        <title>Fervidicoccus fontis complete genome analysis confirms its distinct phylogenetic position and predicts its environmental function.</title>
        <authorList>
            <person name="Lebedinsky A.V."/>
            <person name="Mardanov A.V."/>
            <person name="Gumerov V.M."/>
            <person name="Beletsky A.V."/>
            <person name="Kublanov I.V."/>
            <person name="Perevalova A.A."/>
            <person name="Bonch-Osmolovskaya E.A."/>
            <person name="Ravin N.V."/>
            <person name="Skryabin K.G."/>
        </authorList>
    </citation>
    <scope>NUCLEOTIDE SEQUENCE [LARGE SCALE GENOMIC DNA]</scope>
    <source>
        <strain evidence="4">DSM 19380 / VKM B-2539 / Kam940</strain>
    </source>
</reference>
<dbReference type="Proteomes" id="UP000007391">
    <property type="component" value="Chromosome"/>
</dbReference>
<keyword evidence="4" id="KW-1185">Reference proteome</keyword>
<dbReference type="InterPro" id="IPR004154">
    <property type="entry name" value="Anticodon-bd"/>
</dbReference>
<gene>
    <name evidence="3" type="ordered locus">FFONT_0762</name>
</gene>
<dbReference type="STRING" id="1163730.FFONT_0762"/>
<dbReference type="Pfam" id="PF03129">
    <property type="entry name" value="HGTP_anticodon"/>
    <property type="match status" value="1"/>
</dbReference>
<dbReference type="eggNOG" id="arCOG00401">
    <property type="taxonomic scope" value="Archaea"/>
</dbReference>
<dbReference type="Gene3D" id="3.50.80.10">
    <property type="entry name" value="D-tyrosyl-tRNA(Tyr) deacylase"/>
    <property type="match status" value="1"/>
</dbReference>
<evidence type="ECO:0000313" key="3">
    <source>
        <dbReference type="EMBL" id="AFH42750.1"/>
    </source>
</evidence>
<dbReference type="GO" id="GO:0008270">
    <property type="term" value="F:zinc ion binding"/>
    <property type="evidence" value="ECO:0007669"/>
    <property type="project" value="InterPro"/>
</dbReference>
<proteinExistence type="predicted"/>
<dbReference type="InterPro" id="IPR036621">
    <property type="entry name" value="Anticodon-bd_dom_sf"/>
</dbReference>
<dbReference type="GO" id="GO:0005524">
    <property type="term" value="F:ATP binding"/>
    <property type="evidence" value="ECO:0007669"/>
    <property type="project" value="InterPro"/>
</dbReference>
<dbReference type="GO" id="GO:0005737">
    <property type="term" value="C:cytoplasm"/>
    <property type="evidence" value="ECO:0007669"/>
    <property type="project" value="InterPro"/>
</dbReference>
<protein>
    <submittedName>
        <fullName evidence="3">Threonyl-tRNA synthetase-like protein (ThrS-like)</fullName>
    </submittedName>
</protein>
<accession>I0A193</accession>
<keyword evidence="3" id="KW-0030">Aminoacyl-tRNA synthetase</keyword>
<dbReference type="AlphaFoldDB" id="I0A193"/>
<feature type="domain" description="Anticodon-binding" evidence="1">
    <location>
        <begin position="308"/>
        <end position="398"/>
    </location>
</feature>
<reference evidence="3 4" key="2">
    <citation type="journal article" date="2014" name="Extremophiles">
        <title>Analysis of the complete genome of Fervidococcus fontis confirms the distinct phylogenetic position of the order Fervidicoccales and suggests its environmental function.</title>
        <authorList>
            <person name="Lebedinsky A.V."/>
            <person name="Mardanov A.V."/>
            <person name="Kublanov I.V."/>
            <person name="Gumerov V.M."/>
            <person name="Beletsky A.V."/>
            <person name="Perevalova A.A."/>
            <person name="Bidzhieva S.Kh."/>
            <person name="Bonch-Osmolovskaya E.A."/>
            <person name="Skryabin K.G."/>
            <person name="Ravin N.V."/>
        </authorList>
    </citation>
    <scope>NUCLEOTIDE SEQUENCE [LARGE SCALE GENOMIC DNA]</scope>
    <source>
        <strain evidence="4">DSM 19380 / VKM B-2539 / Kam940</strain>
    </source>
</reference>
<dbReference type="HOGENOM" id="CLU_712936_0_0_2"/>
<evidence type="ECO:0000259" key="2">
    <source>
        <dbReference type="Pfam" id="PF08915"/>
    </source>
</evidence>
<dbReference type="KEGG" id="ffo:FFONT_0762"/>
<organism evidence="3 4">
    <name type="scientific">Fervidicoccus fontis (strain DSM 19380 / JCM 18336 / VKM B-2539 / Kam940)</name>
    <dbReference type="NCBI Taxonomy" id="1163730"/>
    <lineage>
        <taxon>Archaea</taxon>
        <taxon>Thermoproteota</taxon>
        <taxon>Thermoprotei</taxon>
        <taxon>Fervidicoccales</taxon>
        <taxon>Fervidicoccaceae</taxon>
        <taxon>Fervidicoccus</taxon>
    </lineage>
</organism>
<dbReference type="GO" id="GO:0004829">
    <property type="term" value="F:threonine-tRNA ligase activity"/>
    <property type="evidence" value="ECO:0007669"/>
    <property type="project" value="InterPro"/>
</dbReference>
<dbReference type="InterPro" id="IPR015011">
    <property type="entry name" value="Threonyl-tRNA_syn_edit_dom_arc"/>
</dbReference>
<dbReference type="Pfam" id="PF08915">
    <property type="entry name" value="tRNA-Thr_ED"/>
    <property type="match status" value="1"/>
</dbReference>
<dbReference type="EMBL" id="CP003423">
    <property type="protein sequence ID" value="AFH42750.1"/>
    <property type="molecule type" value="Genomic_DNA"/>
</dbReference>
<dbReference type="SUPFAM" id="SSF52954">
    <property type="entry name" value="Class II aaRS ABD-related"/>
    <property type="match status" value="1"/>
</dbReference>
<dbReference type="InterPro" id="IPR023509">
    <property type="entry name" value="DTD-like_sf"/>
</dbReference>
<name>I0A193_FERFK</name>